<evidence type="ECO:0000313" key="1">
    <source>
        <dbReference type="EMBL" id="KIK58765.1"/>
    </source>
</evidence>
<proteinExistence type="predicted"/>
<dbReference type="AlphaFoldDB" id="A0A0D0B5W2"/>
<accession>A0A0D0B5W2</accession>
<protein>
    <submittedName>
        <fullName evidence="1">Uncharacterized protein</fullName>
    </submittedName>
</protein>
<keyword evidence="2" id="KW-1185">Reference proteome</keyword>
<reference evidence="1 2" key="1">
    <citation type="submission" date="2014-04" db="EMBL/GenBank/DDBJ databases">
        <title>Evolutionary Origins and Diversification of the Mycorrhizal Mutualists.</title>
        <authorList>
            <consortium name="DOE Joint Genome Institute"/>
            <consortium name="Mycorrhizal Genomics Consortium"/>
            <person name="Kohler A."/>
            <person name="Kuo A."/>
            <person name="Nagy L.G."/>
            <person name="Floudas D."/>
            <person name="Copeland A."/>
            <person name="Barry K.W."/>
            <person name="Cichocki N."/>
            <person name="Veneault-Fourrey C."/>
            <person name="LaButti K."/>
            <person name="Lindquist E.A."/>
            <person name="Lipzen A."/>
            <person name="Lundell T."/>
            <person name="Morin E."/>
            <person name="Murat C."/>
            <person name="Riley R."/>
            <person name="Ohm R."/>
            <person name="Sun H."/>
            <person name="Tunlid A."/>
            <person name="Henrissat B."/>
            <person name="Grigoriev I.V."/>
            <person name="Hibbett D.S."/>
            <person name="Martin F."/>
        </authorList>
    </citation>
    <scope>NUCLEOTIDE SEQUENCE [LARGE SCALE GENOMIC DNA]</scope>
    <source>
        <strain evidence="1 2">FD-317 M1</strain>
    </source>
</reference>
<evidence type="ECO:0000313" key="2">
    <source>
        <dbReference type="Proteomes" id="UP000053593"/>
    </source>
</evidence>
<sequence>MPFVVCLPQELLVGVQKEYFQGLDRFSFWLSVGAHWEYGKNPVNGEWTLYEPEEGG</sequence>
<gene>
    <name evidence="1" type="ORF">GYMLUDRAFT_689839</name>
</gene>
<dbReference type="HOGENOM" id="CLU_3014367_0_0_1"/>
<name>A0A0D0B5W2_9AGAR</name>
<organism evidence="1 2">
    <name type="scientific">Collybiopsis luxurians FD-317 M1</name>
    <dbReference type="NCBI Taxonomy" id="944289"/>
    <lineage>
        <taxon>Eukaryota</taxon>
        <taxon>Fungi</taxon>
        <taxon>Dikarya</taxon>
        <taxon>Basidiomycota</taxon>
        <taxon>Agaricomycotina</taxon>
        <taxon>Agaricomycetes</taxon>
        <taxon>Agaricomycetidae</taxon>
        <taxon>Agaricales</taxon>
        <taxon>Marasmiineae</taxon>
        <taxon>Omphalotaceae</taxon>
        <taxon>Collybiopsis</taxon>
        <taxon>Collybiopsis luxurians</taxon>
    </lineage>
</organism>
<dbReference type="EMBL" id="KN834783">
    <property type="protein sequence ID" value="KIK58765.1"/>
    <property type="molecule type" value="Genomic_DNA"/>
</dbReference>
<dbReference type="Proteomes" id="UP000053593">
    <property type="component" value="Unassembled WGS sequence"/>
</dbReference>